<dbReference type="HOGENOM" id="CLU_135414_0_0_1"/>
<name>A7S915_NEMVE</name>
<dbReference type="OMA" id="WDTLEEQ"/>
<dbReference type="InParanoid" id="A7S915"/>
<keyword evidence="2" id="KW-1185">Reference proteome</keyword>
<evidence type="ECO:0000313" key="2">
    <source>
        <dbReference type="Proteomes" id="UP000001593"/>
    </source>
</evidence>
<feature type="non-terminal residue" evidence="1">
    <location>
        <position position="131"/>
    </location>
</feature>
<reference evidence="1 2" key="1">
    <citation type="journal article" date="2007" name="Science">
        <title>Sea anemone genome reveals ancestral eumetazoan gene repertoire and genomic organization.</title>
        <authorList>
            <person name="Putnam N.H."/>
            <person name="Srivastava M."/>
            <person name="Hellsten U."/>
            <person name="Dirks B."/>
            <person name="Chapman J."/>
            <person name="Salamov A."/>
            <person name="Terry A."/>
            <person name="Shapiro H."/>
            <person name="Lindquist E."/>
            <person name="Kapitonov V.V."/>
            <person name="Jurka J."/>
            <person name="Genikhovich G."/>
            <person name="Grigoriev I.V."/>
            <person name="Lucas S.M."/>
            <person name="Steele R.E."/>
            <person name="Finnerty J.R."/>
            <person name="Technau U."/>
            <person name="Martindale M.Q."/>
            <person name="Rokhsar D.S."/>
        </authorList>
    </citation>
    <scope>NUCLEOTIDE SEQUENCE [LARGE SCALE GENOMIC DNA]</scope>
    <source>
        <strain evidence="2">CH2 X CH6</strain>
    </source>
</reference>
<sequence length="131" mass="15055">IDSSNIKQVSHSKLLGVSVDNHLSWANQIDEIAKKSLLWYGAIRRVKDYVDRNTLISIYNALIKPHFGYCSEVWGTLGQGHVRRLQVIQNRAARVILNWRNDSPHLEALAALGWDTLEEQWAKNKSKTMFK</sequence>
<protein>
    <submittedName>
        <fullName evidence="1">Uncharacterized protein</fullName>
    </submittedName>
</protein>
<dbReference type="PhylomeDB" id="A7S915"/>
<dbReference type="STRING" id="45351.A7S915"/>
<gene>
    <name evidence="1" type="ORF">NEMVEDRAFT_v1g109434</name>
</gene>
<evidence type="ECO:0000313" key="1">
    <source>
        <dbReference type="EMBL" id="EDO39855.1"/>
    </source>
</evidence>
<organism evidence="1 2">
    <name type="scientific">Nematostella vectensis</name>
    <name type="common">Starlet sea anemone</name>
    <dbReference type="NCBI Taxonomy" id="45351"/>
    <lineage>
        <taxon>Eukaryota</taxon>
        <taxon>Metazoa</taxon>
        <taxon>Cnidaria</taxon>
        <taxon>Anthozoa</taxon>
        <taxon>Hexacorallia</taxon>
        <taxon>Actiniaria</taxon>
        <taxon>Edwardsiidae</taxon>
        <taxon>Nematostella</taxon>
    </lineage>
</organism>
<feature type="non-terminal residue" evidence="1">
    <location>
        <position position="1"/>
    </location>
</feature>
<dbReference type="Proteomes" id="UP000001593">
    <property type="component" value="Unassembled WGS sequence"/>
</dbReference>
<proteinExistence type="predicted"/>
<accession>A7S915</accession>
<dbReference type="AlphaFoldDB" id="A7S915"/>
<dbReference type="EMBL" id="DS469600">
    <property type="protein sequence ID" value="EDO39855.1"/>
    <property type="molecule type" value="Genomic_DNA"/>
</dbReference>